<dbReference type="RefSeq" id="WP_058022135.1">
    <property type="nucleotide sequence ID" value="NZ_CP013189.1"/>
</dbReference>
<sequence length="165" mass="18086">MSTLIPPQPPALQDIAAPEGICFGCGSAHPSGLHIKSYWNDEHSALICHHTPERTYQGWPGLVYGGLLAMLIDCHSNWTAMAWHYRAEGREPGSLPRIDCVTGQLSIRYIKPTPIDCELTLKAYVEGEVGRKTRVICEIWAGDTLTASADSIFVRVDAAQLAARN</sequence>
<dbReference type="InterPro" id="IPR052365">
    <property type="entry name" value="THEM4/THEM5_acyl-CoA_thioest"/>
</dbReference>
<keyword evidence="9" id="KW-0809">Transit peptide</keyword>
<evidence type="ECO:0000313" key="26">
    <source>
        <dbReference type="Proteomes" id="UP000065641"/>
    </source>
</evidence>
<comment type="similarity">
    <text evidence="15">Belongs to the THEM4/THEM5 thioesterase family.</text>
</comment>
<dbReference type="GO" id="GO:0016020">
    <property type="term" value="C:membrane"/>
    <property type="evidence" value="ECO:0007669"/>
    <property type="project" value="UniProtKB-SubCell"/>
</dbReference>
<evidence type="ECO:0000256" key="8">
    <source>
        <dbReference type="ARBA" id="ARBA00022832"/>
    </source>
</evidence>
<evidence type="ECO:0000256" key="17">
    <source>
        <dbReference type="ARBA" id="ARBA00040123"/>
    </source>
</evidence>
<evidence type="ECO:0000313" key="25">
    <source>
        <dbReference type="EMBL" id="ALO46667.1"/>
    </source>
</evidence>
<keyword evidence="26" id="KW-1185">Reference proteome</keyword>
<evidence type="ECO:0000256" key="22">
    <source>
        <dbReference type="ARBA" id="ARBA00048074"/>
    </source>
</evidence>
<comment type="catalytic activity">
    <reaction evidence="20">
        <text>hexadecanoyl-CoA + H2O = hexadecanoate + CoA + H(+)</text>
        <dbReference type="Rhea" id="RHEA:16645"/>
        <dbReference type="ChEBI" id="CHEBI:7896"/>
        <dbReference type="ChEBI" id="CHEBI:15377"/>
        <dbReference type="ChEBI" id="CHEBI:15378"/>
        <dbReference type="ChEBI" id="CHEBI:57287"/>
        <dbReference type="ChEBI" id="CHEBI:57379"/>
        <dbReference type="EC" id="3.1.2.2"/>
    </reaction>
    <physiologicalReaction direction="left-to-right" evidence="20">
        <dbReference type="Rhea" id="RHEA:16646"/>
    </physiologicalReaction>
</comment>
<organism evidence="25 26">
    <name type="scientific">Pseudohongiella spirulinae</name>
    <dbReference type="NCBI Taxonomy" id="1249552"/>
    <lineage>
        <taxon>Bacteria</taxon>
        <taxon>Pseudomonadati</taxon>
        <taxon>Pseudomonadota</taxon>
        <taxon>Gammaproteobacteria</taxon>
        <taxon>Pseudomonadales</taxon>
        <taxon>Pseudohongiellaceae</taxon>
        <taxon>Pseudohongiella</taxon>
    </lineage>
</organism>
<dbReference type="EC" id="3.1.2.2" evidence="16"/>
<evidence type="ECO:0000256" key="10">
    <source>
        <dbReference type="ARBA" id="ARBA00023098"/>
    </source>
</evidence>
<dbReference type="GO" id="GO:0016790">
    <property type="term" value="F:thiolester hydrolase activity"/>
    <property type="evidence" value="ECO:0007669"/>
    <property type="project" value="UniProtKB-ARBA"/>
</dbReference>
<keyword evidence="5" id="KW-0963">Cytoplasm</keyword>
<comment type="subcellular location">
    <subcellularLocation>
        <location evidence="3">Cell projection</location>
        <location evidence="3">Ruffle membrane</location>
    </subcellularLocation>
    <subcellularLocation>
        <location evidence="2">Cytoplasm</location>
    </subcellularLocation>
    <subcellularLocation>
        <location evidence="1">Membrane</location>
        <topology evidence="1">Peripheral membrane protein</topology>
    </subcellularLocation>
</comment>
<dbReference type="STRING" id="1249552.PS2015_2027"/>
<dbReference type="PANTHER" id="PTHR12418:SF19">
    <property type="entry name" value="ACYL-COENZYME A THIOESTERASE THEM4"/>
    <property type="match status" value="1"/>
</dbReference>
<evidence type="ECO:0000256" key="13">
    <source>
        <dbReference type="ARBA" id="ARBA00035852"/>
    </source>
</evidence>
<gene>
    <name evidence="25" type="ORF">PS2015_2027</name>
</gene>
<evidence type="ECO:0000256" key="1">
    <source>
        <dbReference type="ARBA" id="ARBA00004170"/>
    </source>
</evidence>
<evidence type="ECO:0000256" key="18">
    <source>
        <dbReference type="ARBA" id="ARBA00043210"/>
    </source>
</evidence>
<feature type="domain" description="Thioesterase" evidence="24">
    <location>
        <begin position="61"/>
        <end position="145"/>
    </location>
</feature>
<evidence type="ECO:0000256" key="21">
    <source>
        <dbReference type="ARBA" id="ARBA00047969"/>
    </source>
</evidence>
<evidence type="ECO:0000256" key="2">
    <source>
        <dbReference type="ARBA" id="ARBA00004496"/>
    </source>
</evidence>
<evidence type="ECO:0000256" key="3">
    <source>
        <dbReference type="ARBA" id="ARBA00004632"/>
    </source>
</evidence>
<evidence type="ECO:0000256" key="5">
    <source>
        <dbReference type="ARBA" id="ARBA00022490"/>
    </source>
</evidence>
<comment type="catalytic activity">
    <reaction evidence="22">
        <text>dodecanoyl-CoA + H2O = dodecanoate + CoA + H(+)</text>
        <dbReference type="Rhea" id="RHEA:30135"/>
        <dbReference type="ChEBI" id="CHEBI:15377"/>
        <dbReference type="ChEBI" id="CHEBI:15378"/>
        <dbReference type="ChEBI" id="CHEBI:18262"/>
        <dbReference type="ChEBI" id="CHEBI:57287"/>
        <dbReference type="ChEBI" id="CHEBI:57375"/>
    </reaction>
    <physiologicalReaction direction="left-to-right" evidence="22">
        <dbReference type="Rhea" id="RHEA:30136"/>
    </physiologicalReaction>
</comment>
<dbReference type="PATRIC" id="fig|1249552.3.peg.2033"/>
<evidence type="ECO:0000256" key="20">
    <source>
        <dbReference type="ARBA" id="ARBA00047734"/>
    </source>
</evidence>
<keyword evidence="10" id="KW-0443">Lipid metabolism</keyword>
<dbReference type="SUPFAM" id="SSF54637">
    <property type="entry name" value="Thioesterase/thiol ester dehydrase-isomerase"/>
    <property type="match status" value="1"/>
</dbReference>
<dbReference type="KEGG" id="pspi:PS2015_2027"/>
<accession>A0A0S2KEA9</accession>
<keyword evidence="11" id="KW-0472">Membrane</keyword>
<dbReference type="EMBL" id="CP013189">
    <property type="protein sequence ID" value="ALO46667.1"/>
    <property type="molecule type" value="Genomic_DNA"/>
</dbReference>
<name>A0A0S2KEA9_9GAMM</name>
<evidence type="ECO:0000256" key="19">
    <source>
        <dbReference type="ARBA" id="ARBA00047588"/>
    </source>
</evidence>
<comment type="catalytic activity">
    <reaction evidence="21">
        <text>decanoyl-CoA + H2O = decanoate + CoA + H(+)</text>
        <dbReference type="Rhea" id="RHEA:40059"/>
        <dbReference type="ChEBI" id="CHEBI:15377"/>
        <dbReference type="ChEBI" id="CHEBI:15378"/>
        <dbReference type="ChEBI" id="CHEBI:27689"/>
        <dbReference type="ChEBI" id="CHEBI:57287"/>
        <dbReference type="ChEBI" id="CHEBI:61430"/>
    </reaction>
    <physiologicalReaction direction="left-to-right" evidence="21">
        <dbReference type="Rhea" id="RHEA:40060"/>
    </physiologicalReaction>
</comment>
<dbReference type="Proteomes" id="UP000065641">
    <property type="component" value="Chromosome"/>
</dbReference>
<dbReference type="AlphaFoldDB" id="A0A0S2KEA9"/>
<evidence type="ECO:0000256" key="15">
    <source>
        <dbReference type="ARBA" id="ARBA00038456"/>
    </source>
</evidence>
<evidence type="ECO:0000256" key="16">
    <source>
        <dbReference type="ARBA" id="ARBA00038848"/>
    </source>
</evidence>
<comment type="catalytic activity">
    <reaction evidence="19">
        <text>octanoyl-CoA + H2O = octanoate + CoA + H(+)</text>
        <dbReference type="Rhea" id="RHEA:30143"/>
        <dbReference type="ChEBI" id="CHEBI:15377"/>
        <dbReference type="ChEBI" id="CHEBI:15378"/>
        <dbReference type="ChEBI" id="CHEBI:25646"/>
        <dbReference type="ChEBI" id="CHEBI:57287"/>
        <dbReference type="ChEBI" id="CHEBI:57386"/>
    </reaction>
    <physiologicalReaction direction="left-to-right" evidence="19">
        <dbReference type="Rhea" id="RHEA:30144"/>
    </physiologicalReaction>
</comment>
<keyword evidence="7" id="KW-0378">Hydrolase</keyword>
<evidence type="ECO:0000256" key="9">
    <source>
        <dbReference type="ARBA" id="ARBA00022946"/>
    </source>
</evidence>
<proteinExistence type="inferred from homology"/>
<evidence type="ECO:0000259" key="24">
    <source>
        <dbReference type="Pfam" id="PF03061"/>
    </source>
</evidence>
<dbReference type="CDD" id="cd03443">
    <property type="entry name" value="PaaI_thioesterase"/>
    <property type="match status" value="1"/>
</dbReference>
<evidence type="ECO:0000256" key="6">
    <source>
        <dbReference type="ARBA" id="ARBA00022703"/>
    </source>
</evidence>
<evidence type="ECO:0000256" key="23">
    <source>
        <dbReference type="ARBA" id="ARBA00048180"/>
    </source>
</evidence>
<dbReference type="InterPro" id="IPR006683">
    <property type="entry name" value="Thioestr_dom"/>
</dbReference>
<keyword evidence="8" id="KW-0276">Fatty acid metabolism</keyword>
<evidence type="ECO:0000256" key="4">
    <source>
        <dbReference type="ARBA" id="ARBA00022475"/>
    </source>
</evidence>
<reference evidence="25 26" key="1">
    <citation type="submission" date="2015-11" db="EMBL/GenBank/DDBJ databases">
        <authorList>
            <person name="Zhang Y."/>
            <person name="Guo Z."/>
        </authorList>
    </citation>
    <scope>NUCLEOTIDE SEQUENCE [LARGE SCALE GENOMIC DNA]</scope>
    <source>
        <strain evidence="25 26">KCTC 32221</strain>
    </source>
</reference>
<keyword evidence="6" id="KW-0053">Apoptosis</keyword>
<dbReference type="PANTHER" id="PTHR12418">
    <property type="entry name" value="ACYL-COENZYME A THIOESTERASE THEM4"/>
    <property type="match status" value="1"/>
</dbReference>
<dbReference type="InterPro" id="IPR029069">
    <property type="entry name" value="HotDog_dom_sf"/>
</dbReference>
<keyword evidence="4" id="KW-1003">Cell membrane</keyword>
<dbReference type="Gene3D" id="3.10.129.10">
    <property type="entry name" value="Hotdog Thioesterase"/>
    <property type="match status" value="1"/>
</dbReference>
<dbReference type="Pfam" id="PF03061">
    <property type="entry name" value="4HBT"/>
    <property type="match status" value="1"/>
</dbReference>
<evidence type="ECO:0000256" key="11">
    <source>
        <dbReference type="ARBA" id="ARBA00023136"/>
    </source>
</evidence>
<evidence type="ECO:0000256" key="7">
    <source>
        <dbReference type="ARBA" id="ARBA00022801"/>
    </source>
</evidence>
<evidence type="ECO:0000256" key="12">
    <source>
        <dbReference type="ARBA" id="ARBA00023273"/>
    </source>
</evidence>
<keyword evidence="12" id="KW-0966">Cell projection</keyword>
<comment type="catalytic activity">
    <reaction evidence="14">
        <text>(9Z)-octadecenoyl-CoA + H2O = (9Z)-octadecenoate + CoA + H(+)</text>
        <dbReference type="Rhea" id="RHEA:40139"/>
        <dbReference type="ChEBI" id="CHEBI:15377"/>
        <dbReference type="ChEBI" id="CHEBI:15378"/>
        <dbReference type="ChEBI" id="CHEBI:30823"/>
        <dbReference type="ChEBI" id="CHEBI:57287"/>
        <dbReference type="ChEBI" id="CHEBI:57387"/>
    </reaction>
    <physiologicalReaction direction="left-to-right" evidence="14">
        <dbReference type="Rhea" id="RHEA:40140"/>
    </physiologicalReaction>
</comment>
<comment type="catalytic activity">
    <reaction evidence="23">
        <text>tetradecanoyl-CoA + H2O = tetradecanoate + CoA + H(+)</text>
        <dbReference type="Rhea" id="RHEA:40119"/>
        <dbReference type="ChEBI" id="CHEBI:15377"/>
        <dbReference type="ChEBI" id="CHEBI:15378"/>
        <dbReference type="ChEBI" id="CHEBI:30807"/>
        <dbReference type="ChEBI" id="CHEBI:57287"/>
        <dbReference type="ChEBI" id="CHEBI:57385"/>
    </reaction>
    <physiologicalReaction direction="left-to-right" evidence="23">
        <dbReference type="Rhea" id="RHEA:40120"/>
    </physiologicalReaction>
</comment>
<dbReference type="GO" id="GO:0006631">
    <property type="term" value="P:fatty acid metabolic process"/>
    <property type="evidence" value="ECO:0007669"/>
    <property type="project" value="UniProtKB-KW"/>
</dbReference>
<evidence type="ECO:0000256" key="14">
    <source>
        <dbReference type="ARBA" id="ARBA00037002"/>
    </source>
</evidence>
<protein>
    <recommendedName>
        <fullName evidence="17">Acyl-coenzyme A thioesterase THEM4</fullName>
        <ecNumber evidence="16">3.1.2.2</ecNumber>
    </recommendedName>
    <alternativeName>
        <fullName evidence="18">Thioesterase superfamily member 4</fullName>
    </alternativeName>
</protein>
<comment type="catalytic activity">
    <reaction evidence="13">
        <text>(5Z,8Z,11Z,14Z)-eicosatetraenoyl-CoA + H2O = (5Z,8Z,11Z,14Z)-eicosatetraenoate + CoA + H(+)</text>
        <dbReference type="Rhea" id="RHEA:40151"/>
        <dbReference type="ChEBI" id="CHEBI:15377"/>
        <dbReference type="ChEBI" id="CHEBI:15378"/>
        <dbReference type="ChEBI" id="CHEBI:32395"/>
        <dbReference type="ChEBI" id="CHEBI:57287"/>
        <dbReference type="ChEBI" id="CHEBI:57368"/>
    </reaction>
    <physiologicalReaction direction="left-to-right" evidence="13">
        <dbReference type="Rhea" id="RHEA:40152"/>
    </physiologicalReaction>
</comment>
<dbReference type="GO" id="GO:0005737">
    <property type="term" value="C:cytoplasm"/>
    <property type="evidence" value="ECO:0007669"/>
    <property type="project" value="UniProtKB-SubCell"/>
</dbReference>